<keyword evidence="2" id="KW-1185">Reference proteome</keyword>
<protein>
    <submittedName>
        <fullName evidence="1">Uncharacterized protein</fullName>
    </submittedName>
</protein>
<name>A0A2R4ALM2_9CAUD</name>
<accession>A0A2R4ALM2</accession>
<evidence type="ECO:0000313" key="1">
    <source>
        <dbReference type="EMBL" id="AVR75942.1"/>
    </source>
</evidence>
<gene>
    <name evidence="1" type="ORF">AhSzq1_49</name>
</gene>
<sequence length="119" mass="13837">MCQSKELTAYETEFKKLVSEGAEYLIGSCNALFELRGVFQEQLTELCSKYLCEGSVNQPKFDNRMEALYERFEQAVVDETIRLEYFQCETCGWWCWGEERSNNSAEQTCTDCEEESGED</sequence>
<proteinExistence type="predicted"/>
<organism evidence="1 2">
    <name type="scientific">Aeromonas phage AhSzq-1</name>
    <dbReference type="NCBI Taxonomy" id="2138298"/>
    <lineage>
        <taxon>Viruses</taxon>
        <taxon>Duplodnaviria</taxon>
        <taxon>Heunggongvirae</taxon>
        <taxon>Uroviricota</taxon>
        <taxon>Caudoviricetes</taxon>
        <taxon>Demerecviridae</taxon>
        <taxon>Shenzhenvirus</taxon>
        <taxon>Shenzhenvirus AhSzq1</taxon>
    </lineage>
</organism>
<evidence type="ECO:0000313" key="2">
    <source>
        <dbReference type="Proteomes" id="UP000244741"/>
    </source>
</evidence>
<reference evidence="1 2" key="1">
    <citation type="submission" date="2017-12" db="EMBL/GenBank/DDBJ databases">
        <title>Genomic characterization of T5-related Aeromonas hydrophila phages AhSzq-1 and AhSzw-1 and proposal to be two new species.</title>
        <authorList>
            <person name="Chen L."/>
            <person name="Yuan S."/>
            <person name="Ma Y."/>
        </authorList>
    </citation>
    <scope>NUCLEOTIDE SEQUENCE [LARGE SCALE GENOMIC DNA]</scope>
    <source>
        <strain evidence="1">Seawater</strain>
    </source>
</reference>
<dbReference type="Proteomes" id="UP000244741">
    <property type="component" value="Segment"/>
</dbReference>
<dbReference type="EMBL" id="MG676224">
    <property type="protein sequence ID" value="AVR75942.1"/>
    <property type="molecule type" value="Genomic_DNA"/>
</dbReference>